<dbReference type="InterPro" id="IPR011608">
    <property type="entry name" value="PRD"/>
</dbReference>
<evidence type="ECO:0000313" key="7">
    <source>
        <dbReference type="EMBL" id="UUI02894.1"/>
    </source>
</evidence>
<evidence type="ECO:0000259" key="5">
    <source>
        <dbReference type="PROSITE" id="PS51094"/>
    </source>
</evidence>
<evidence type="ECO:0000259" key="6">
    <source>
        <dbReference type="PROSITE" id="PS51372"/>
    </source>
</evidence>
<protein>
    <submittedName>
        <fullName evidence="7">PRD domain-containing protein</fullName>
    </submittedName>
</protein>
<dbReference type="InterPro" id="IPR050661">
    <property type="entry name" value="BglG_antiterminators"/>
</dbReference>
<evidence type="ECO:0000256" key="1">
    <source>
        <dbReference type="ARBA" id="ARBA00022737"/>
    </source>
</evidence>
<feature type="domain" description="PRD" evidence="6">
    <location>
        <begin position="274"/>
        <end position="380"/>
    </location>
</feature>
<dbReference type="EMBL" id="CP101914">
    <property type="protein sequence ID" value="UUI02894.1"/>
    <property type="molecule type" value="Genomic_DNA"/>
</dbReference>
<dbReference type="SUPFAM" id="SSF63520">
    <property type="entry name" value="PTS-regulatory domain, PRD"/>
    <property type="match status" value="1"/>
</dbReference>
<dbReference type="PROSITE" id="PS51372">
    <property type="entry name" value="PRD_2"/>
    <property type="match status" value="1"/>
</dbReference>
<dbReference type="PANTHER" id="PTHR30185:SF18">
    <property type="entry name" value="TRANSCRIPTIONAL REGULATOR MTLR"/>
    <property type="match status" value="1"/>
</dbReference>
<dbReference type="Pfam" id="PF00874">
    <property type="entry name" value="PRD"/>
    <property type="match status" value="1"/>
</dbReference>
<keyword evidence="8" id="KW-1185">Reference proteome</keyword>
<dbReference type="SUPFAM" id="SSF55804">
    <property type="entry name" value="Phoshotransferase/anion transport protein"/>
    <property type="match status" value="1"/>
</dbReference>
<keyword evidence="1" id="KW-0677">Repeat</keyword>
<keyword evidence="4" id="KW-0804">Transcription</keyword>
<keyword evidence="2" id="KW-0805">Transcription regulation</keyword>
<dbReference type="Gene3D" id="1.10.1790.10">
    <property type="entry name" value="PRD domain"/>
    <property type="match status" value="1"/>
</dbReference>
<dbReference type="PROSITE" id="PS51094">
    <property type="entry name" value="PTS_EIIA_TYPE_2"/>
    <property type="match status" value="1"/>
</dbReference>
<organism evidence="7 8">
    <name type="scientific">Oceanobacillus jeddahense</name>
    <dbReference type="NCBI Taxonomy" id="1462527"/>
    <lineage>
        <taxon>Bacteria</taxon>
        <taxon>Bacillati</taxon>
        <taxon>Bacillota</taxon>
        <taxon>Bacilli</taxon>
        <taxon>Bacillales</taxon>
        <taxon>Bacillaceae</taxon>
        <taxon>Oceanobacillus</taxon>
    </lineage>
</organism>
<evidence type="ECO:0000256" key="4">
    <source>
        <dbReference type="ARBA" id="ARBA00023163"/>
    </source>
</evidence>
<accession>A0ABY5JRN7</accession>
<dbReference type="InterPro" id="IPR016152">
    <property type="entry name" value="PTrfase/Anion_transptr"/>
</dbReference>
<feature type="domain" description="PTS EIIA type-2" evidence="5">
    <location>
        <begin position="485"/>
        <end position="623"/>
    </location>
</feature>
<dbReference type="Gene3D" id="3.40.930.10">
    <property type="entry name" value="Mannitol-specific EII, Chain A"/>
    <property type="match status" value="1"/>
</dbReference>
<dbReference type="Proteomes" id="UP001059773">
    <property type="component" value="Chromosome"/>
</dbReference>
<sequence length="626" mass="73162">MELNKKHLKMVEVLMSENMSAEKLSHFMEISQRTLSNYVAQINDYFEGASKIMKDYQILSILIYDEEQFLDRLEILRQEMNSNEEALNDRIDAVFHHLLEQKQLTIDDIAEALFLSKSVVNNVVADLKDRLQPYPLKIKGTQNVGLRLEGNEFTIRKALIEQFPARYQEIAIPEPIEQHLLHLRKKFTLDESSFSRLKLAVQVSLSRLNDGNLIEEKLDIESQVFESEDFKSFQPLKEEIAHMYSLENPNQEIFLIVLQLLGRRASIIDEILNEREHMLERIIKQTIEDINYYYTIKIDEAMFSKDIQLHIKYLINRLLFDVKVNNNLIDNVQQRFPFAYELSNVLAENIKKEINMDVPISELGFLSLYFSVYLEQLEQQIQEIHSVAIITNEGLSTSKILKINLQKIFGSHIEIVFLNEDAFENEEVKTFDLIVSTIWTNRLFNKVVYIEDILDTQLLKLKIEQFLVYKDVRNKKLFNQSVIVDFIEEKDFYHINQIDDYQGVIRFLSEELVREEKVDQAFTERIITREQTKSTVTGSLGFPHVTHNQHGIFVKVALIDIPLRDYPGVDIVVLLATPDEAGNEAVLIRLYEEVLAITANSYILNKITKETNYTAFAHILNQEMRK</sequence>
<evidence type="ECO:0000256" key="2">
    <source>
        <dbReference type="ARBA" id="ARBA00023015"/>
    </source>
</evidence>
<reference evidence="7" key="1">
    <citation type="submission" date="2022-07" db="EMBL/GenBank/DDBJ databases">
        <title>FELIX.</title>
        <authorList>
            <person name="Wan K.H."/>
            <person name="Park S."/>
            <person name="Lawrence Q."/>
            <person name="Eichenberger J.P."/>
            <person name="Booth B.W."/>
            <person name="Piaggio A.J."/>
            <person name="Chandler J.C."/>
            <person name="Franklin A.B."/>
            <person name="Celniker S.E."/>
        </authorList>
    </citation>
    <scope>NUCLEOTIDE SEQUENCE</scope>
    <source>
        <strain evidence="7">QA-1986 374</strain>
    </source>
</reference>
<gene>
    <name evidence="7" type="ORF">NP439_23160</name>
</gene>
<dbReference type="Pfam" id="PF05043">
    <property type="entry name" value="Mga"/>
    <property type="match status" value="1"/>
</dbReference>
<name>A0ABY5JRN7_9BACI</name>
<evidence type="ECO:0000256" key="3">
    <source>
        <dbReference type="ARBA" id="ARBA00023159"/>
    </source>
</evidence>
<dbReference type="InterPro" id="IPR007737">
    <property type="entry name" value="Mga_HTH"/>
</dbReference>
<dbReference type="RefSeq" id="WP_256708091.1">
    <property type="nucleotide sequence ID" value="NZ_CP101914.1"/>
</dbReference>
<dbReference type="PANTHER" id="PTHR30185">
    <property type="entry name" value="CRYPTIC BETA-GLUCOSIDE BGL OPERON ANTITERMINATOR"/>
    <property type="match status" value="1"/>
</dbReference>
<keyword evidence="3" id="KW-0010">Activator</keyword>
<dbReference type="InterPro" id="IPR002178">
    <property type="entry name" value="PTS_EIIA_type-2_dom"/>
</dbReference>
<dbReference type="InterPro" id="IPR036634">
    <property type="entry name" value="PRD_sf"/>
</dbReference>
<evidence type="ECO:0000313" key="8">
    <source>
        <dbReference type="Proteomes" id="UP001059773"/>
    </source>
</evidence>
<proteinExistence type="predicted"/>